<evidence type="ECO:0000256" key="1">
    <source>
        <dbReference type="SAM" id="MobiDB-lite"/>
    </source>
</evidence>
<name>A0A125W672_ENTFL</name>
<evidence type="ECO:0000313" key="3">
    <source>
        <dbReference type="EMBL" id="EFM82686.1"/>
    </source>
</evidence>
<proteinExistence type="predicted"/>
<feature type="region of interest" description="Disordered" evidence="1">
    <location>
        <begin position="30"/>
        <end position="82"/>
    </location>
</feature>
<dbReference type="HOGENOM" id="CLU_1945435_0_0_9"/>
<dbReference type="PROSITE" id="PS51257">
    <property type="entry name" value="PROKAR_LIPOPROTEIN"/>
    <property type="match status" value="1"/>
</dbReference>
<feature type="chain" id="PRO_5038806493" description="Lipoprotein" evidence="2">
    <location>
        <begin position="22"/>
        <end position="149"/>
    </location>
</feature>
<evidence type="ECO:0000256" key="2">
    <source>
        <dbReference type="SAM" id="SignalP"/>
    </source>
</evidence>
<gene>
    <name evidence="3" type="ORF">HMPREF9498_01623</name>
</gene>
<feature type="compositionally biased region" description="Polar residues" evidence="1">
    <location>
        <begin position="30"/>
        <end position="45"/>
    </location>
</feature>
<reference evidence="3 4" key="1">
    <citation type="submission" date="2010-07" db="EMBL/GenBank/DDBJ databases">
        <authorList>
            <person name="Sid Ahmed O."/>
        </authorList>
    </citation>
    <scope>NUCLEOTIDE SEQUENCE [LARGE SCALE GENOMIC DNA]</scope>
    <source>
        <strain evidence="3 4">TX4248</strain>
    </source>
</reference>
<accession>A0A125W672</accession>
<sequence>MQMIRKTILASSILGVGLLIGACGNQSVTQMNSTNTSESSQPKVTESSRKSSESASNNEGVSSDSSKSTSSTTESEILKGLAEEKTLKEKIPSLNQTTIKKVTDNEYKRILVMEEKATGTTYKSILIKKQNRLKIVNETTDELLYNGTL</sequence>
<organism evidence="3 4">
    <name type="scientific">Enterococcus faecalis TX4248</name>
    <dbReference type="NCBI Taxonomy" id="749495"/>
    <lineage>
        <taxon>Bacteria</taxon>
        <taxon>Bacillati</taxon>
        <taxon>Bacillota</taxon>
        <taxon>Bacilli</taxon>
        <taxon>Lactobacillales</taxon>
        <taxon>Enterococcaceae</taxon>
        <taxon>Enterococcus</taxon>
    </lineage>
</organism>
<protein>
    <recommendedName>
        <fullName evidence="5">Lipoprotein</fullName>
    </recommendedName>
</protein>
<dbReference type="AlphaFoldDB" id="A0A125W672"/>
<feature type="signal peptide" evidence="2">
    <location>
        <begin position="1"/>
        <end position="21"/>
    </location>
</feature>
<evidence type="ECO:0008006" key="5">
    <source>
        <dbReference type="Google" id="ProtNLM"/>
    </source>
</evidence>
<dbReference type="EMBL" id="AEBR01000054">
    <property type="protein sequence ID" value="EFM82686.1"/>
    <property type="molecule type" value="Genomic_DNA"/>
</dbReference>
<dbReference type="RefSeq" id="WP_002365713.1">
    <property type="nucleotide sequence ID" value="NZ_GL454455.1"/>
</dbReference>
<keyword evidence="2" id="KW-0732">Signal</keyword>
<evidence type="ECO:0000313" key="4">
    <source>
        <dbReference type="Proteomes" id="UP000004846"/>
    </source>
</evidence>
<comment type="caution">
    <text evidence="3">The sequence shown here is derived from an EMBL/GenBank/DDBJ whole genome shotgun (WGS) entry which is preliminary data.</text>
</comment>
<dbReference type="Proteomes" id="UP000004846">
    <property type="component" value="Unassembled WGS sequence"/>
</dbReference>
<feature type="compositionally biased region" description="Low complexity" evidence="1">
    <location>
        <begin position="53"/>
        <end position="75"/>
    </location>
</feature>